<protein>
    <recommendedName>
        <fullName evidence="3">Helix-turn-helix domain-containing protein</fullName>
    </recommendedName>
</protein>
<accession>A0A7C9LGA1</accession>
<keyword evidence="2" id="KW-1185">Reference proteome</keyword>
<proteinExistence type="predicted"/>
<comment type="caution">
    <text evidence="1">The sequence shown here is derived from an EMBL/GenBank/DDBJ whole genome shotgun (WGS) entry which is preliminary data.</text>
</comment>
<evidence type="ECO:0000313" key="2">
    <source>
        <dbReference type="Proteomes" id="UP000480122"/>
    </source>
</evidence>
<reference evidence="1 2" key="1">
    <citation type="submission" date="2019-11" db="EMBL/GenBank/DDBJ databases">
        <title>Agromyces kandeliae sp. nov., isolated from mangrove soil.</title>
        <authorList>
            <person name="Wang R."/>
        </authorList>
    </citation>
    <scope>NUCLEOTIDE SEQUENCE [LARGE SCALE GENOMIC DNA]</scope>
    <source>
        <strain evidence="1 2">JCM 11431</strain>
    </source>
</reference>
<name>A0A7C9LGA1_9MICO</name>
<organism evidence="1 2">
    <name type="scientific">Agromyces luteolus</name>
    <dbReference type="NCBI Taxonomy" id="88373"/>
    <lineage>
        <taxon>Bacteria</taxon>
        <taxon>Bacillati</taxon>
        <taxon>Actinomycetota</taxon>
        <taxon>Actinomycetes</taxon>
        <taxon>Micrococcales</taxon>
        <taxon>Microbacteriaceae</taxon>
        <taxon>Agromyces</taxon>
    </lineage>
</organism>
<dbReference type="Proteomes" id="UP000480122">
    <property type="component" value="Unassembled WGS sequence"/>
</dbReference>
<evidence type="ECO:0000313" key="1">
    <source>
        <dbReference type="EMBL" id="MUN08570.1"/>
    </source>
</evidence>
<dbReference type="RefSeq" id="WP_155843449.1">
    <property type="nucleotide sequence ID" value="NZ_BAAAIA010000008.1"/>
</dbReference>
<evidence type="ECO:0008006" key="3">
    <source>
        <dbReference type="Google" id="ProtNLM"/>
    </source>
</evidence>
<sequence>MSMVTAGEAARRLGISRRRVAELWHAGALRGSKNSAGLSIELASVHERELIGAIPGRPWSGDIVWEVIAILSGEAGTPTDTSEASRRILKHDSPDLARRMVAAVDVERYDARDLERDRDDIRRSLALTGASALDRIERDRAARVVDQQEGQSIHGYVRHDDASRDAFLEEFDLVPSPTGDVFLHRFKSGTPRIADETPAALVAADCTRSTTTRIRRAGLDALERMRNAWLAERS</sequence>
<dbReference type="EMBL" id="WODA01000025">
    <property type="protein sequence ID" value="MUN08570.1"/>
    <property type="molecule type" value="Genomic_DNA"/>
</dbReference>
<dbReference type="OrthoDB" id="5062390at2"/>
<gene>
    <name evidence="1" type="ORF">GLX25_15785</name>
</gene>
<dbReference type="AlphaFoldDB" id="A0A7C9LGA1"/>